<sequence length="111" mass="12077">MLEGKAVIGETDMLQIMQQDALSLAAKALDAFDVTDSTEIARFIKKEFDRVYGPGWQCIVGRDFGSFVTHCYGCFIYFCVGSLSILLFRGASLGDETDAAPFSTAMDAVKA</sequence>
<dbReference type="GO" id="GO:0007017">
    <property type="term" value="P:microtubule-based process"/>
    <property type="evidence" value="ECO:0007669"/>
    <property type="project" value="InterPro"/>
</dbReference>
<dbReference type="PANTHER" id="PTHR11886">
    <property type="entry name" value="DYNEIN LIGHT CHAIN"/>
    <property type="match status" value="1"/>
</dbReference>
<dbReference type="CDD" id="cd21452">
    <property type="entry name" value="DLC-like_DYNLL1_DYNLL2"/>
    <property type="match status" value="1"/>
</dbReference>
<reference evidence="2 3" key="1">
    <citation type="journal article" date="2019" name="Nat. Plants">
        <title>Stout camphor tree genome fills gaps in understanding of flowering plant genome evolution.</title>
        <authorList>
            <person name="Chaw S.M."/>
            <person name="Liu Y.C."/>
            <person name="Wu Y.W."/>
            <person name="Wang H.Y."/>
            <person name="Lin C.I."/>
            <person name="Wu C.S."/>
            <person name="Ke H.M."/>
            <person name="Chang L.Y."/>
            <person name="Hsu C.Y."/>
            <person name="Yang H.T."/>
            <person name="Sudianto E."/>
            <person name="Hsu M.H."/>
            <person name="Wu K.P."/>
            <person name="Wang L.N."/>
            <person name="Leebens-Mack J.H."/>
            <person name="Tsai I.J."/>
        </authorList>
    </citation>
    <scope>NUCLEOTIDE SEQUENCE [LARGE SCALE GENOMIC DNA]</scope>
    <source>
        <strain evidence="3">cv. Chaw 1501</strain>
        <tissue evidence="2">Young leaves</tissue>
    </source>
</reference>
<accession>A0A3S3N246</accession>
<gene>
    <name evidence="2" type="ORF">CKAN_01996400</name>
</gene>
<name>A0A3S3N246_9MAGN</name>
<keyword evidence="1" id="KW-0493">Microtubule</keyword>
<keyword evidence="1" id="KW-0243">Dynein</keyword>
<dbReference type="FunFam" id="3.30.740.10:FF:000008">
    <property type="entry name" value="Dynein light chain"/>
    <property type="match status" value="1"/>
</dbReference>
<dbReference type="InterPro" id="IPR037177">
    <property type="entry name" value="DLC_sf"/>
</dbReference>
<keyword evidence="1" id="KW-0963">Cytoplasm</keyword>
<protein>
    <recommendedName>
        <fullName evidence="1">Dynein light chain</fullName>
    </recommendedName>
</protein>
<comment type="subcellular location">
    <subcellularLocation>
        <location evidence="1">Cytoplasm</location>
        <location evidence="1">Cytoskeleton</location>
    </subcellularLocation>
</comment>
<dbReference type="OrthoDB" id="10033309at2759"/>
<dbReference type="Proteomes" id="UP000283530">
    <property type="component" value="Unassembled WGS sequence"/>
</dbReference>
<dbReference type="GO" id="GO:0005874">
    <property type="term" value="C:microtubule"/>
    <property type="evidence" value="ECO:0007669"/>
    <property type="project" value="UniProtKB-KW"/>
</dbReference>
<dbReference type="GO" id="GO:0005868">
    <property type="term" value="C:cytoplasmic dynein complex"/>
    <property type="evidence" value="ECO:0007669"/>
    <property type="project" value="TreeGrafter"/>
</dbReference>
<dbReference type="PANTHER" id="PTHR11886:SF70">
    <property type="entry name" value="DYNEIN LIGHT CHAIN"/>
    <property type="match status" value="1"/>
</dbReference>
<keyword evidence="3" id="KW-1185">Reference proteome</keyword>
<evidence type="ECO:0000313" key="2">
    <source>
        <dbReference type="EMBL" id="RWR90842.1"/>
    </source>
</evidence>
<dbReference type="Gene3D" id="3.30.740.10">
    <property type="entry name" value="Protein Inhibitor Of Neuronal Nitric Oxide Synthase"/>
    <property type="match status" value="1"/>
</dbReference>
<dbReference type="AlphaFoldDB" id="A0A3S3N246"/>
<comment type="similarity">
    <text evidence="1">Belongs to the dynein light chain family.</text>
</comment>
<dbReference type="STRING" id="337451.A0A3S3N246"/>
<evidence type="ECO:0000256" key="1">
    <source>
        <dbReference type="RuleBase" id="RU365010"/>
    </source>
</evidence>
<dbReference type="SMART" id="SM01375">
    <property type="entry name" value="Dynein_light"/>
    <property type="match status" value="1"/>
</dbReference>
<keyword evidence="1" id="KW-0206">Cytoskeleton</keyword>
<organism evidence="2 3">
    <name type="scientific">Cinnamomum micranthum f. kanehirae</name>
    <dbReference type="NCBI Taxonomy" id="337451"/>
    <lineage>
        <taxon>Eukaryota</taxon>
        <taxon>Viridiplantae</taxon>
        <taxon>Streptophyta</taxon>
        <taxon>Embryophyta</taxon>
        <taxon>Tracheophyta</taxon>
        <taxon>Spermatophyta</taxon>
        <taxon>Magnoliopsida</taxon>
        <taxon>Magnoliidae</taxon>
        <taxon>Laurales</taxon>
        <taxon>Lauraceae</taxon>
        <taxon>Cinnamomum</taxon>
    </lineage>
</organism>
<comment type="caution">
    <text evidence="2">The sequence shown here is derived from an EMBL/GenBank/DDBJ whole genome shotgun (WGS) entry which is preliminary data.</text>
</comment>
<evidence type="ECO:0000313" key="3">
    <source>
        <dbReference type="Proteomes" id="UP000283530"/>
    </source>
</evidence>
<dbReference type="GO" id="GO:0045505">
    <property type="term" value="F:dynein intermediate chain binding"/>
    <property type="evidence" value="ECO:0007669"/>
    <property type="project" value="TreeGrafter"/>
</dbReference>
<dbReference type="SUPFAM" id="SSF54648">
    <property type="entry name" value="DLC"/>
    <property type="match status" value="1"/>
</dbReference>
<keyword evidence="1" id="KW-0505">Motor protein</keyword>
<dbReference type="EMBL" id="QPKB01000008">
    <property type="protein sequence ID" value="RWR90842.1"/>
    <property type="molecule type" value="Genomic_DNA"/>
</dbReference>
<dbReference type="Pfam" id="PF01221">
    <property type="entry name" value="Dynein_light"/>
    <property type="match status" value="1"/>
</dbReference>
<proteinExistence type="inferred from homology"/>
<dbReference type="InterPro" id="IPR001372">
    <property type="entry name" value="Dynein_light_chain_typ-1/2"/>
</dbReference>